<reference evidence="1 2" key="1">
    <citation type="journal article" date="2024" name="Plant Biotechnol. J.">
        <title>Genome and CRISPR/Cas9 system of a widespread forest tree (Populus alba) in the world.</title>
        <authorList>
            <person name="Liu Y.J."/>
            <person name="Jiang P.F."/>
            <person name="Han X.M."/>
            <person name="Li X.Y."/>
            <person name="Wang H.M."/>
            <person name="Wang Y.J."/>
            <person name="Wang X.X."/>
            <person name="Zeng Q.Y."/>
        </authorList>
    </citation>
    <scope>NUCLEOTIDE SEQUENCE [LARGE SCALE GENOMIC DNA]</scope>
    <source>
        <strain evidence="2">cv. PAL-ZL1</strain>
    </source>
</reference>
<accession>A0ACC4BEE5</accession>
<name>A0ACC4BEE5_POPAL</name>
<evidence type="ECO:0000313" key="1">
    <source>
        <dbReference type="EMBL" id="KAL3576399.1"/>
    </source>
</evidence>
<protein>
    <submittedName>
        <fullName evidence="1">Uncharacterized protein</fullName>
    </submittedName>
</protein>
<proteinExistence type="predicted"/>
<dbReference type="Proteomes" id="UP000309997">
    <property type="component" value="Unassembled WGS sequence"/>
</dbReference>
<dbReference type="EMBL" id="RCHU02000011">
    <property type="protein sequence ID" value="KAL3576399.1"/>
    <property type="molecule type" value="Genomic_DNA"/>
</dbReference>
<organism evidence="1 2">
    <name type="scientific">Populus alba</name>
    <name type="common">White poplar</name>
    <dbReference type="NCBI Taxonomy" id="43335"/>
    <lineage>
        <taxon>Eukaryota</taxon>
        <taxon>Viridiplantae</taxon>
        <taxon>Streptophyta</taxon>
        <taxon>Embryophyta</taxon>
        <taxon>Tracheophyta</taxon>
        <taxon>Spermatophyta</taxon>
        <taxon>Magnoliopsida</taxon>
        <taxon>eudicotyledons</taxon>
        <taxon>Gunneridae</taxon>
        <taxon>Pentapetalae</taxon>
        <taxon>rosids</taxon>
        <taxon>fabids</taxon>
        <taxon>Malpighiales</taxon>
        <taxon>Salicaceae</taxon>
        <taxon>Saliceae</taxon>
        <taxon>Populus</taxon>
    </lineage>
</organism>
<sequence length="75" mass="8091">MACYVIFSGLHGLKVDALVLLAGGFPHGIVVVFVTCLSVFFFAASKLCKFFSYLRLQLECSTNNGVDAGSSLWLP</sequence>
<evidence type="ECO:0000313" key="2">
    <source>
        <dbReference type="Proteomes" id="UP000309997"/>
    </source>
</evidence>
<gene>
    <name evidence="1" type="ORF">D5086_021682</name>
</gene>
<comment type="caution">
    <text evidence="1">The sequence shown here is derived from an EMBL/GenBank/DDBJ whole genome shotgun (WGS) entry which is preliminary data.</text>
</comment>
<keyword evidence="2" id="KW-1185">Reference proteome</keyword>